<proteinExistence type="predicted"/>
<feature type="region of interest" description="Disordered" evidence="1">
    <location>
        <begin position="81"/>
        <end position="110"/>
    </location>
</feature>
<evidence type="ECO:0000256" key="1">
    <source>
        <dbReference type="SAM" id="MobiDB-lite"/>
    </source>
</evidence>
<name>A0AAV1JGX6_9NEOP</name>
<gene>
    <name evidence="2" type="ORF">LNINA_LOCUS7983</name>
</gene>
<keyword evidence="3" id="KW-1185">Reference proteome</keyword>
<evidence type="ECO:0000313" key="2">
    <source>
        <dbReference type="EMBL" id="CAK1548616.1"/>
    </source>
</evidence>
<dbReference type="AlphaFoldDB" id="A0AAV1JGX6"/>
<sequence length="352" mass="40520">MADVPFSSSSDENIEDCFYEFNYGTPWAMKPLVYYTHVERHPNKRTESMSTDAPDVRGFALWLDEKYREYLRDNRQQRTSFPCESYGGRKFKRQKSPRKRHQKLTNSKDASLRSNKSFEVLLHPKHVSRTTSECCQRFMYYGGFRETSCCTNCTTNSLENKNIKRKSQSLTSILVEKEVCVIPYDTKNNEAKKEVKEEKRYGETNKIIATLVEGANKDPAPQINDMSCQCSKENISKADECCQCKINNPQIKIQPNNTSISIKNNNAIPLRAPPIPVQQSVNENENTSELKKSAECRPNCMTVQKEETKESKEKTIVKEINGTQTSDCTIHLPTTQYPLFMRIICPEKINES</sequence>
<dbReference type="Proteomes" id="UP001497472">
    <property type="component" value="Unassembled WGS sequence"/>
</dbReference>
<feature type="compositionally biased region" description="Basic residues" evidence="1">
    <location>
        <begin position="89"/>
        <end position="103"/>
    </location>
</feature>
<evidence type="ECO:0000313" key="3">
    <source>
        <dbReference type="Proteomes" id="UP001497472"/>
    </source>
</evidence>
<dbReference type="EMBL" id="CAVLEF010000010">
    <property type="protein sequence ID" value="CAK1548616.1"/>
    <property type="molecule type" value="Genomic_DNA"/>
</dbReference>
<comment type="caution">
    <text evidence="2">The sequence shown here is derived from an EMBL/GenBank/DDBJ whole genome shotgun (WGS) entry which is preliminary data.</text>
</comment>
<organism evidence="2 3">
    <name type="scientific">Leptosia nina</name>
    <dbReference type="NCBI Taxonomy" id="320188"/>
    <lineage>
        <taxon>Eukaryota</taxon>
        <taxon>Metazoa</taxon>
        <taxon>Ecdysozoa</taxon>
        <taxon>Arthropoda</taxon>
        <taxon>Hexapoda</taxon>
        <taxon>Insecta</taxon>
        <taxon>Pterygota</taxon>
        <taxon>Neoptera</taxon>
        <taxon>Endopterygota</taxon>
        <taxon>Lepidoptera</taxon>
        <taxon>Glossata</taxon>
        <taxon>Ditrysia</taxon>
        <taxon>Papilionoidea</taxon>
        <taxon>Pieridae</taxon>
        <taxon>Pierinae</taxon>
        <taxon>Leptosia</taxon>
    </lineage>
</organism>
<accession>A0AAV1JGX6</accession>
<protein>
    <submittedName>
        <fullName evidence="2">Uncharacterized protein</fullName>
    </submittedName>
</protein>
<reference evidence="2 3" key="1">
    <citation type="submission" date="2023-11" db="EMBL/GenBank/DDBJ databases">
        <authorList>
            <person name="Okamura Y."/>
        </authorList>
    </citation>
    <scope>NUCLEOTIDE SEQUENCE [LARGE SCALE GENOMIC DNA]</scope>
</reference>